<dbReference type="InterPro" id="IPR006912">
    <property type="entry name" value="Harbinger_derived_prot"/>
</dbReference>
<dbReference type="PANTHER" id="PTHR47150:SF5">
    <property type="entry name" value="OS07G0546750 PROTEIN"/>
    <property type="match status" value="1"/>
</dbReference>
<dbReference type="STRING" id="4795.A0A225UK08"/>
<organism evidence="1 2">
    <name type="scientific">Phytophthora megakarya</name>
    <dbReference type="NCBI Taxonomy" id="4795"/>
    <lineage>
        <taxon>Eukaryota</taxon>
        <taxon>Sar</taxon>
        <taxon>Stramenopiles</taxon>
        <taxon>Oomycota</taxon>
        <taxon>Peronosporomycetes</taxon>
        <taxon>Peronosporales</taxon>
        <taxon>Peronosporaceae</taxon>
        <taxon>Phytophthora</taxon>
    </lineage>
</organism>
<gene>
    <name evidence="1" type="ORF">PHMEG_00037136</name>
</gene>
<protein>
    <submittedName>
        <fullName evidence="1">Transposon protein</fullName>
    </submittedName>
</protein>
<dbReference type="PANTHER" id="PTHR47150">
    <property type="entry name" value="OS12G0169200 PROTEIN"/>
    <property type="match status" value="1"/>
</dbReference>
<sequence length="189" mass="21131">MEVQELVGVQALLATVQLRTNASFRMSKQLFLSLLQALGQHDDCFTWRTDCTGKKGVHPTIKVTAAIRMLAYGCSADSLDNYFSIGESTVLEALDQFSSDVIYLYEAQYLRLPTEYDLNNMLQVNAARGFPGMIDSIDCMKRSWKNCPSVWRGVFQDASKDATVVLETIASEDLRIWHAFVGMPGSNND</sequence>
<dbReference type="AlphaFoldDB" id="A0A225UK08"/>
<name>A0A225UK08_9STRA</name>
<dbReference type="OrthoDB" id="127355at2759"/>
<dbReference type="Pfam" id="PF04827">
    <property type="entry name" value="Plant_tran"/>
    <property type="match status" value="1"/>
</dbReference>
<comment type="caution">
    <text evidence="1">The sequence shown here is derived from an EMBL/GenBank/DDBJ whole genome shotgun (WGS) entry which is preliminary data.</text>
</comment>
<dbReference type="EMBL" id="NBNE01016041">
    <property type="protein sequence ID" value="OWY93464.1"/>
    <property type="molecule type" value="Genomic_DNA"/>
</dbReference>
<accession>A0A225UK08</accession>
<evidence type="ECO:0000313" key="1">
    <source>
        <dbReference type="EMBL" id="OWY93464.1"/>
    </source>
</evidence>
<dbReference type="Proteomes" id="UP000198211">
    <property type="component" value="Unassembled WGS sequence"/>
</dbReference>
<reference evidence="2" key="1">
    <citation type="submission" date="2017-03" db="EMBL/GenBank/DDBJ databases">
        <title>Phytopthora megakarya and P. palmivora, two closely related causual agents of cacao black pod achieved similar genome size and gene model numbers by different mechanisms.</title>
        <authorList>
            <person name="Ali S."/>
            <person name="Shao J."/>
            <person name="Larry D.J."/>
            <person name="Kronmiller B."/>
            <person name="Shen D."/>
            <person name="Strem M.D."/>
            <person name="Melnick R.L."/>
            <person name="Guiltinan M.J."/>
            <person name="Tyler B.M."/>
            <person name="Meinhardt L.W."/>
            <person name="Bailey B.A."/>
        </authorList>
    </citation>
    <scope>NUCLEOTIDE SEQUENCE [LARGE SCALE GENOMIC DNA]</scope>
    <source>
        <strain evidence="2">zdho120</strain>
    </source>
</reference>
<evidence type="ECO:0000313" key="2">
    <source>
        <dbReference type="Proteomes" id="UP000198211"/>
    </source>
</evidence>
<keyword evidence="2" id="KW-1185">Reference proteome</keyword>
<proteinExistence type="predicted"/>